<feature type="transmembrane region" description="Helical" evidence="1">
    <location>
        <begin position="489"/>
        <end position="513"/>
    </location>
</feature>
<keyword evidence="1" id="KW-1133">Transmembrane helix</keyword>
<feature type="transmembrane region" description="Helical" evidence="1">
    <location>
        <begin position="534"/>
        <end position="559"/>
    </location>
</feature>
<dbReference type="EMBL" id="DXBZ01000114">
    <property type="protein sequence ID" value="HIZ18632.1"/>
    <property type="molecule type" value="Genomic_DNA"/>
</dbReference>
<feature type="transmembrane region" description="Helical" evidence="1">
    <location>
        <begin position="86"/>
        <end position="106"/>
    </location>
</feature>
<feature type="transmembrane region" description="Helical" evidence="1">
    <location>
        <begin position="565"/>
        <end position="586"/>
    </location>
</feature>
<sequence length="598" mass="63210">MARATAPQAFSWRQFKVMLRVIMRGEQHLDSTGMGLGDDSSERGKGFWGGLGVGVRRAAMGFLFLLLAAMFFMVGFMLGELGVSPYTAFSLCVVCLVGLTLLTGLYQAVNILYFVRDLGYYLTLPVSATTVMWAKLAHFLGMSLLGDLIILPVGLGCLLSNGAAPLAWVTMTVAFALSAIAVNLALVIICVPLMRFSRLAHDKDLFSRAFGGLIVVLALALGVGSQFALRGDGLASLASGSEQLLSGGAPAAVMGLLCPPSLLARPVVEGDALGALAALLGMFACVVVYALILSAVARRWYFEGVQALQGAGGKRGRRVEGAELARATRTRGTFAANFARDWKTMVRVPVFFNQFVLSSLLMPLYFALIMVVSVFVGFSQASEAGIEPMALLEMIRSLTALLTFDSPALAWCAVGVLVFGLFLGFSAYSFTMGVSRDGEDFFFLRGLPMDWSAYLASKFVSPFLLSTVPMLLLIVVALVLLGVPVAPSVYLVCVYLGATASLGLLSLGLGALFPRLAWDNEAQLVKGGGATLMVFAGVVVGAAVMALPALALLGGALWSVLAVPVALALALGLFVAECAALTWWVLGPCARSLSRRER</sequence>
<proteinExistence type="predicted"/>
<keyword evidence="1" id="KW-0472">Membrane</keyword>
<dbReference type="AlphaFoldDB" id="A0A9D2IQE3"/>
<keyword evidence="1" id="KW-0812">Transmembrane</keyword>
<evidence type="ECO:0008006" key="4">
    <source>
        <dbReference type="Google" id="ProtNLM"/>
    </source>
</evidence>
<reference evidence="2" key="1">
    <citation type="journal article" date="2021" name="PeerJ">
        <title>Extensive microbial diversity within the chicken gut microbiome revealed by metagenomics and culture.</title>
        <authorList>
            <person name="Gilroy R."/>
            <person name="Ravi A."/>
            <person name="Getino M."/>
            <person name="Pursley I."/>
            <person name="Horton D.L."/>
            <person name="Alikhan N.F."/>
            <person name="Baker D."/>
            <person name="Gharbi K."/>
            <person name="Hall N."/>
            <person name="Watson M."/>
            <person name="Adriaenssens E.M."/>
            <person name="Foster-Nyarko E."/>
            <person name="Jarju S."/>
            <person name="Secka A."/>
            <person name="Antonio M."/>
            <person name="Oren A."/>
            <person name="Chaudhuri R.R."/>
            <person name="La Ragione R."/>
            <person name="Hildebrand F."/>
            <person name="Pallen M.J."/>
        </authorList>
    </citation>
    <scope>NUCLEOTIDE SEQUENCE</scope>
    <source>
        <strain evidence="2">ChiHecolR3B27-1887</strain>
    </source>
</reference>
<evidence type="ECO:0000313" key="3">
    <source>
        <dbReference type="Proteomes" id="UP000824029"/>
    </source>
</evidence>
<accession>A0A9D2IQE3</accession>
<feature type="transmembrane region" description="Helical" evidence="1">
    <location>
        <begin position="272"/>
        <end position="292"/>
    </location>
</feature>
<feature type="transmembrane region" description="Helical" evidence="1">
    <location>
        <begin position="205"/>
        <end position="229"/>
    </location>
</feature>
<evidence type="ECO:0000313" key="2">
    <source>
        <dbReference type="EMBL" id="HIZ18632.1"/>
    </source>
</evidence>
<feature type="transmembrane region" description="Helical" evidence="1">
    <location>
        <begin position="459"/>
        <end position="483"/>
    </location>
</feature>
<dbReference type="InterPro" id="IPR031599">
    <property type="entry name" value="ABC_tran_2"/>
</dbReference>
<name>A0A9D2IQE3_9ACTN</name>
<organism evidence="2 3">
    <name type="scientific">Candidatus Olsenella stercoravium</name>
    <dbReference type="NCBI Taxonomy" id="2838713"/>
    <lineage>
        <taxon>Bacteria</taxon>
        <taxon>Bacillati</taxon>
        <taxon>Actinomycetota</taxon>
        <taxon>Coriobacteriia</taxon>
        <taxon>Coriobacteriales</taxon>
        <taxon>Atopobiaceae</taxon>
        <taxon>Olsenella</taxon>
    </lineage>
</organism>
<dbReference type="Proteomes" id="UP000824029">
    <property type="component" value="Unassembled WGS sequence"/>
</dbReference>
<feature type="transmembrane region" description="Helical" evidence="1">
    <location>
        <begin position="408"/>
        <end position="428"/>
    </location>
</feature>
<protein>
    <recommendedName>
        <fullName evidence="4">ABC-2 type transport system permease protein</fullName>
    </recommendedName>
</protein>
<evidence type="ECO:0000256" key="1">
    <source>
        <dbReference type="SAM" id="Phobius"/>
    </source>
</evidence>
<comment type="caution">
    <text evidence="2">The sequence shown here is derived from an EMBL/GenBank/DDBJ whole genome shotgun (WGS) entry which is preliminary data.</text>
</comment>
<feature type="transmembrane region" description="Helical" evidence="1">
    <location>
        <begin position="355"/>
        <end position="378"/>
    </location>
</feature>
<gene>
    <name evidence="2" type="ORF">IAA22_05950</name>
</gene>
<feature type="transmembrane region" description="Helical" evidence="1">
    <location>
        <begin position="58"/>
        <end position="79"/>
    </location>
</feature>
<reference evidence="2" key="2">
    <citation type="submission" date="2021-04" db="EMBL/GenBank/DDBJ databases">
        <authorList>
            <person name="Gilroy R."/>
        </authorList>
    </citation>
    <scope>NUCLEOTIDE SEQUENCE</scope>
    <source>
        <strain evidence="2">ChiHecolR3B27-1887</strain>
    </source>
</reference>
<feature type="transmembrane region" description="Helical" evidence="1">
    <location>
        <begin position="174"/>
        <end position="193"/>
    </location>
</feature>
<dbReference type="Pfam" id="PF16949">
    <property type="entry name" value="ABC_tran_2"/>
    <property type="match status" value="1"/>
</dbReference>